<dbReference type="Gene3D" id="3.30.60.20">
    <property type="match status" value="1"/>
</dbReference>
<reference evidence="4" key="1">
    <citation type="submission" date="2007-07" db="EMBL/GenBank/DDBJ databases">
        <title>PCAP assembly of the Caenorhabditis remanei genome.</title>
        <authorList>
            <consortium name="The Caenorhabditis remanei Sequencing Consortium"/>
            <person name="Wilson R.K."/>
        </authorList>
    </citation>
    <scope>NUCLEOTIDE SEQUENCE [LARGE SCALE GENOMIC DNA]</scope>
    <source>
        <strain evidence="4">PB4641</strain>
    </source>
</reference>
<dbReference type="EMBL" id="DS268431">
    <property type="protein sequence ID" value="EFO96819.1"/>
    <property type="molecule type" value="Genomic_DNA"/>
</dbReference>
<dbReference type="Pfam" id="PF00130">
    <property type="entry name" value="C1_1"/>
    <property type="match status" value="1"/>
</dbReference>
<keyword evidence="5" id="KW-1185">Reference proteome</keyword>
<accession>E3MA26</accession>
<evidence type="ECO:0000256" key="1">
    <source>
        <dbReference type="ARBA" id="ARBA00022723"/>
    </source>
</evidence>
<dbReference type="PROSITE" id="PS50081">
    <property type="entry name" value="ZF_DAG_PE_2"/>
    <property type="match status" value="1"/>
</dbReference>
<dbReference type="eggNOG" id="KOG1169">
    <property type="taxonomic scope" value="Eukaryota"/>
</dbReference>
<evidence type="ECO:0000259" key="3">
    <source>
        <dbReference type="PROSITE" id="PS50081"/>
    </source>
</evidence>
<sequence length="55" mass="6248">MAAEGHNVDANLVDMRPNHGHYFVKKTFGKPAYCHHCCDKIWGMLTTGYSCESKF</sequence>
<evidence type="ECO:0000313" key="5">
    <source>
        <dbReference type="Proteomes" id="UP000008281"/>
    </source>
</evidence>
<name>E3MA26_CAERE</name>
<protein>
    <recommendedName>
        <fullName evidence="3">Phorbol-ester/DAG-type domain-containing protein</fullName>
    </recommendedName>
</protein>
<dbReference type="STRING" id="31234.E3MA26"/>
<dbReference type="InterPro" id="IPR046349">
    <property type="entry name" value="C1-like_sf"/>
</dbReference>
<dbReference type="InterPro" id="IPR002219">
    <property type="entry name" value="PKC_DAG/PE"/>
</dbReference>
<keyword evidence="2" id="KW-0862">Zinc</keyword>
<evidence type="ECO:0000256" key="2">
    <source>
        <dbReference type="ARBA" id="ARBA00022833"/>
    </source>
</evidence>
<gene>
    <name evidence="4" type="ORF">CRE_17086</name>
</gene>
<keyword evidence="1" id="KW-0479">Metal-binding</keyword>
<dbReference type="AlphaFoldDB" id="E3MA26"/>
<evidence type="ECO:0000313" key="4">
    <source>
        <dbReference type="EMBL" id="EFO96819.1"/>
    </source>
</evidence>
<dbReference type="OrthoDB" id="242257at2759"/>
<proteinExistence type="predicted"/>
<dbReference type="SUPFAM" id="SSF57889">
    <property type="entry name" value="Cysteine-rich domain"/>
    <property type="match status" value="1"/>
</dbReference>
<feature type="domain" description="Phorbol-ester/DAG-type" evidence="3">
    <location>
        <begin position="20"/>
        <end position="55"/>
    </location>
</feature>
<dbReference type="InParanoid" id="E3MA26"/>
<dbReference type="Proteomes" id="UP000008281">
    <property type="component" value="Unassembled WGS sequence"/>
</dbReference>
<organism evidence="5">
    <name type="scientific">Caenorhabditis remanei</name>
    <name type="common">Caenorhabditis vulgaris</name>
    <dbReference type="NCBI Taxonomy" id="31234"/>
    <lineage>
        <taxon>Eukaryota</taxon>
        <taxon>Metazoa</taxon>
        <taxon>Ecdysozoa</taxon>
        <taxon>Nematoda</taxon>
        <taxon>Chromadorea</taxon>
        <taxon>Rhabditida</taxon>
        <taxon>Rhabditina</taxon>
        <taxon>Rhabditomorpha</taxon>
        <taxon>Rhabditoidea</taxon>
        <taxon>Rhabditidae</taxon>
        <taxon>Peloderinae</taxon>
        <taxon>Caenorhabditis</taxon>
    </lineage>
</organism>
<dbReference type="GO" id="GO:0046872">
    <property type="term" value="F:metal ion binding"/>
    <property type="evidence" value="ECO:0007669"/>
    <property type="project" value="UniProtKB-KW"/>
</dbReference>
<dbReference type="OMA" id="CEASNND"/>
<dbReference type="HOGENOM" id="CLU_3034389_0_0_1"/>